<organism evidence="5 6">
    <name type="scientific">Micromonospora sonneratiae</name>
    <dbReference type="NCBI Taxonomy" id="1184706"/>
    <lineage>
        <taxon>Bacteria</taxon>
        <taxon>Bacillati</taxon>
        <taxon>Actinomycetota</taxon>
        <taxon>Actinomycetes</taxon>
        <taxon>Micromonosporales</taxon>
        <taxon>Micromonosporaceae</taxon>
        <taxon>Micromonospora</taxon>
    </lineage>
</organism>
<name>A0ABW3YHG6_9ACTN</name>
<dbReference type="Gene3D" id="3.40.50.2000">
    <property type="entry name" value="Glycogen Phosphorylase B"/>
    <property type="match status" value="2"/>
</dbReference>
<keyword evidence="6" id="KW-1185">Reference proteome</keyword>
<feature type="domain" description="Glycosyltransferase subfamily 4-like N-terminal" evidence="4">
    <location>
        <begin position="21"/>
        <end position="190"/>
    </location>
</feature>
<reference evidence="6" key="1">
    <citation type="journal article" date="2019" name="Int. J. Syst. Evol. Microbiol.">
        <title>The Global Catalogue of Microorganisms (GCM) 10K type strain sequencing project: providing services to taxonomists for standard genome sequencing and annotation.</title>
        <authorList>
            <consortium name="The Broad Institute Genomics Platform"/>
            <consortium name="The Broad Institute Genome Sequencing Center for Infectious Disease"/>
            <person name="Wu L."/>
            <person name="Ma J."/>
        </authorList>
    </citation>
    <scope>NUCLEOTIDE SEQUENCE [LARGE SCALE GENOMIC DNA]</scope>
    <source>
        <strain evidence="6">JCM 31037</strain>
    </source>
</reference>
<dbReference type="PANTHER" id="PTHR45947">
    <property type="entry name" value="SULFOQUINOVOSYL TRANSFERASE SQD2"/>
    <property type="match status" value="1"/>
</dbReference>
<dbReference type="Pfam" id="PF00534">
    <property type="entry name" value="Glycos_transf_1"/>
    <property type="match status" value="1"/>
</dbReference>
<proteinExistence type="predicted"/>
<dbReference type="GO" id="GO:0016757">
    <property type="term" value="F:glycosyltransferase activity"/>
    <property type="evidence" value="ECO:0007669"/>
    <property type="project" value="UniProtKB-KW"/>
</dbReference>
<dbReference type="PANTHER" id="PTHR45947:SF3">
    <property type="entry name" value="SULFOQUINOVOSYL TRANSFERASE SQD2"/>
    <property type="match status" value="1"/>
</dbReference>
<comment type="caution">
    <text evidence="5">The sequence shown here is derived from an EMBL/GenBank/DDBJ whole genome shotgun (WGS) entry which is preliminary data.</text>
</comment>
<evidence type="ECO:0000256" key="2">
    <source>
        <dbReference type="ARBA" id="ARBA00022679"/>
    </source>
</evidence>
<dbReference type="EMBL" id="JBHTMP010000039">
    <property type="protein sequence ID" value="MFD1323943.1"/>
    <property type="molecule type" value="Genomic_DNA"/>
</dbReference>
<sequence length="394" mass="42271">MRVGLVCAHASPPGPHGPVVGTHQHIARVAAELTIRGHDVHVYERRDDPDLPATSDIAGYRVVRVPVGPSTRTPTADLVPYVPEFGQWLTDRWAGDWTPDVVHGHFWVGGLAAATAVRQTTIPVVQTFHSLGVEQLRHLGRAYAGPGERIPLERALSRAVDLAVAQSTDEVDELTRMGLQRAAVAVVPAGVDTARFNPDGEAEPRDHQARILSVGGLTAGHGQDDLIQAMRLVSDAELIIVGGPAAGELANDPDARRLRDLAARCGVADQVRLVGAVPHEQTPAWYRSADVVVCSPRYASAGRVPLEAMACGVPVVGYALGGVADTVVDEVTGRLVPPGDVRSLGVTLRRLLSDDAERFAFGHAAVDRVRCSYTWDRAAGTLERLYERVVSHRR</sequence>
<dbReference type="Proteomes" id="UP001597260">
    <property type="component" value="Unassembled WGS sequence"/>
</dbReference>
<protein>
    <submittedName>
        <fullName evidence="5">Glycosyltransferase</fullName>
        <ecNumber evidence="5">2.4.-.-</ecNumber>
    </submittedName>
</protein>
<dbReference type="RefSeq" id="WP_377573756.1">
    <property type="nucleotide sequence ID" value="NZ_JBHTMP010000039.1"/>
</dbReference>
<accession>A0ABW3YHG6</accession>
<keyword evidence="1 5" id="KW-0328">Glycosyltransferase</keyword>
<feature type="domain" description="Glycosyl transferase family 1" evidence="3">
    <location>
        <begin position="205"/>
        <end position="365"/>
    </location>
</feature>
<keyword evidence="2 5" id="KW-0808">Transferase</keyword>
<evidence type="ECO:0000259" key="3">
    <source>
        <dbReference type="Pfam" id="PF00534"/>
    </source>
</evidence>
<evidence type="ECO:0000313" key="5">
    <source>
        <dbReference type="EMBL" id="MFD1323943.1"/>
    </source>
</evidence>
<dbReference type="SUPFAM" id="SSF53756">
    <property type="entry name" value="UDP-Glycosyltransferase/glycogen phosphorylase"/>
    <property type="match status" value="1"/>
</dbReference>
<dbReference type="InterPro" id="IPR050194">
    <property type="entry name" value="Glycosyltransferase_grp1"/>
</dbReference>
<dbReference type="Pfam" id="PF13579">
    <property type="entry name" value="Glyco_trans_4_4"/>
    <property type="match status" value="1"/>
</dbReference>
<dbReference type="EC" id="2.4.-.-" evidence="5"/>
<evidence type="ECO:0000259" key="4">
    <source>
        <dbReference type="Pfam" id="PF13579"/>
    </source>
</evidence>
<evidence type="ECO:0000256" key="1">
    <source>
        <dbReference type="ARBA" id="ARBA00022676"/>
    </source>
</evidence>
<gene>
    <name evidence="5" type="ORF">ACFQ4H_22910</name>
</gene>
<dbReference type="InterPro" id="IPR028098">
    <property type="entry name" value="Glyco_trans_4-like_N"/>
</dbReference>
<dbReference type="InterPro" id="IPR001296">
    <property type="entry name" value="Glyco_trans_1"/>
</dbReference>
<evidence type="ECO:0000313" key="6">
    <source>
        <dbReference type="Proteomes" id="UP001597260"/>
    </source>
</evidence>